<feature type="transmembrane region" description="Helical" evidence="5">
    <location>
        <begin position="72"/>
        <end position="90"/>
    </location>
</feature>
<dbReference type="GO" id="GO:0016020">
    <property type="term" value="C:membrane"/>
    <property type="evidence" value="ECO:0007669"/>
    <property type="project" value="UniProtKB-SubCell"/>
</dbReference>
<sequence length="131" mass="14525">MNIRLQHGPRYVAVSLFCIVFNNALLIGLDWTGVHYGAAVLISAAVMIPLSYALHCMLTFATEPGWRAFARYSAVLIVNTPIAWLLFLLVHDWGAMPMLFAAPVVTGLLFVWNFFTSGWAIAPRSRVKSSL</sequence>
<dbReference type="OrthoDB" id="7597029at2"/>
<reference evidence="7 8" key="1">
    <citation type="journal article" date="2010" name="Int. J. Syst. Evol. Microbiol.">
        <title>Sphingopyxis bauzanensis sp. nov., a psychrophilic bacterium isolated from soil.</title>
        <authorList>
            <person name="Zhang D.C."/>
            <person name="Liu H.C."/>
            <person name="Xin Y.H."/>
            <person name="Zhou Y.G."/>
            <person name="Schinner F."/>
            <person name="Margesin R."/>
        </authorList>
    </citation>
    <scope>NUCLEOTIDE SEQUENCE [LARGE SCALE GENOMIC DNA]</scope>
    <source>
        <strain evidence="7 8">DSM 22271</strain>
    </source>
</reference>
<accession>A0A246JZW3</accession>
<keyword evidence="3 5" id="KW-1133">Transmembrane helix</keyword>
<evidence type="ECO:0000256" key="4">
    <source>
        <dbReference type="ARBA" id="ARBA00023136"/>
    </source>
</evidence>
<keyword evidence="8" id="KW-1185">Reference proteome</keyword>
<evidence type="ECO:0000259" key="6">
    <source>
        <dbReference type="Pfam" id="PF04138"/>
    </source>
</evidence>
<evidence type="ECO:0000256" key="2">
    <source>
        <dbReference type="ARBA" id="ARBA00022692"/>
    </source>
</evidence>
<keyword evidence="4 5" id="KW-0472">Membrane</keyword>
<evidence type="ECO:0000256" key="5">
    <source>
        <dbReference type="SAM" id="Phobius"/>
    </source>
</evidence>
<evidence type="ECO:0000256" key="3">
    <source>
        <dbReference type="ARBA" id="ARBA00022989"/>
    </source>
</evidence>
<dbReference type="Proteomes" id="UP000197361">
    <property type="component" value="Unassembled WGS sequence"/>
</dbReference>
<dbReference type="EMBL" id="NISK01000001">
    <property type="protein sequence ID" value="OWQ98770.1"/>
    <property type="molecule type" value="Genomic_DNA"/>
</dbReference>
<gene>
    <name evidence="7" type="ORF">CDQ92_00710</name>
</gene>
<protein>
    <recommendedName>
        <fullName evidence="6">GtrA/DPMS transmembrane domain-containing protein</fullName>
    </recommendedName>
</protein>
<dbReference type="GO" id="GO:0000271">
    <property type="term" value="P:polysaccharide biosynthetic process"/>
    <property type="evidence" value="ECO:0007669"/>
    <property type="project" value="InterPro"/>
</dbReference>
<evidence type="ECO:0000256" key="1">
    <source>
        <dbReference type="ARBA" id="ARBA00004141"/>
    </source>
</evidence>
<organism evidence="7 8">
    <name type="scientific">Sphingopyxis bauzanensis</name>
    <dbReference type="NCBI Taxonomy" id="651663"/>
    <lineage>
        <taxon>Bacteria</taxon>
        <taxon>Pseudomonadati</taxon>
        <taxon>Pseudomonadota</taxon>
        <taxon>Alphaproteobacteria</taxon>
        <taxon>Sphingomonadales</taxon>
        <taxon>Sphingomonadaceae</taxon>
        <taxon>Sphingopyxis</taxon>
    </lineage>
</organism>
<name>A0A246JZW3_9SPHN</name>
<evidence type="ECO:0000313" key="8">
    <source>
        <dbReference type="Proteomes" id="UP000197361"/>
    </source>
</evidence>
<comment type="caution">
    <text evidence="7">The sequence shown here is derived from an EMBL/GenBank/DDBJ whole genome shotgun (WGS) entry which is preliminary data.</text>
</comment>
<dbReference type="Pfam" id="PF04138">
    <property type="entry name" value="GtrA_DPMS_TM"/>
    <property type="match status" value="1"/>
</dbReference>
<feature type="transmembrane region" description="Helical" evidence="5">
    <location>
        <begin position="12"/>
        <end position="29"/>
    </location>
</feature>
<proteinExistence type="predicted"/>
<dbReference type="AlphaFoldDB" id="A0A246JZW3"/>
<feature type="transmembrane region" description="Helical" evidence="5">
    <location>
        <begin position="96"/>
        <end position="122"/>
    </location>
</feature>
<feature type="domain" description="GtrA/DPMS transmembrane" evidence="6">
    <location>
        <begin position="10"/>
        <end position="120"/>
    </location>
</feature>
<dbReference type="InterPro" id="IPR007267">
    <property type="entry name" value="GtrA_DPMS_TM"/>
</dbReference>
<comment type="subcellular location">
    <subcellularLocation>
        <location evidence="1">Membrane</location>
        <topology evidence="1">Multi-pass membrane protein</topology>
    </subcellularLocation>
</comment>
<evidence type="ECO:0000313" key="7">
    <source>
        <dbReference type="EMBL" id="OWQ98770.1"/>
    </source>
</evidence>
<dbReference type="RefSeq" id="WP_088439193.1">
    <property type="nucleotide sequence ID" value="NZ_BMMC01000015.1"/>
</dbReference>
<feature type="transmembrane region" description="Helical" evidence="5">
    <location>
        <begin position="35"/>
        <end position="60"/>
    </location>
</feature>
<keyword evidence="2 5" id="KW-0812">Transmembrane</keyword>